<evidence type="ECO:0000259" key="1">
    <source>
        <dbReference type="Pfam" id="PF00072"/>
    </source>
</evidence>
<dbReference type="EMBL" id="VLKZ01000005">
    <property type="protein sequence ID" value="TWI56335.1"/>
    <property type="molecule type" value="Genomic_DNA"/>
</dbReference>
<dbReference type="OrthoDB" id="7284229at2"/>
<dbReference type="SUPFAM" id="SSF52172">
    <property type="entry name" value="CheY-like"/>
    <property type="match status" value="1"/>
</dbReference>
<keyword evidence="3" id="KW-1185">Reference proteome</keyword>
<evidence type="ECO:0000313" key="3">
    <source>
        <dbReference type="Proteomes" id="UP000315711"/>
    </source>
</evidence>
<reference evidence="2 3" key="1">
    <citation type="journal article" date="2015" name="Stand. Genomic Sci.">
        <title>Genomic Encyclopedia of Bacterial and Archaeal Type Strains, Phase III: the genomes of soil and plant-associated and newly described type strains.</title>
        <authorList>
            <person name="Whitman W.B."/>
            <person name="Woyke T."/>
            <person name="Klenk H.P."/>
            <person name="Zhou Y."/>
            <person name="Lilburn T.G."/>
            <person name="Beck B.J."/>
            <person name="De Vos P."/>
            <person name="Vandamme P."/>
            <person name="Eisen J.A."/>
            <person name="Garrity G."/>
            <person name="Hugenholtz P."/>
            <person name="Kyrpides N.C."/>
        </authorList>
    </citation>
    <scope>NUCLEOTIDE SEQUENCE [LARGE SCALE GENOMIC DNA]</scope>
    <source>
        <strain evidence="2 3">CGMCC 1.10116</strain>
    </source>
</reference>
<comment type="caution">
    <text evidence="2">The sequence shown here is derived from an EMBL/GenBank/DDBJ whole genome shotgun (WGS) entry which is preliminary data.</text>
</comment>
<name>A0A562QHZ3_9BACI</name>
<dbReference type="RefSeq" id="WP_158640033.1">
    <property type="nucleotide sequence ID" value="NZ_VLKZ01000005.1"/>
</dbReference>
<dbReference type="InterPro" id="IPR011006">
    <property type="entry name" value="CheY-like_superfamily"/>
</dbReference>
<dbReference type="InterPro" id="IPR001789">
    <property type="entry name" value="Sig_transdc_resp-reg_receiver"/>
</dbReference>
<feature type="domain" description="Response regulatory" evidence="1">
    <location>
        <begin position="20"/>
        <end position="97"/>
    </location>
</feature>
<dbReference type="AlphaFoldDB" id="A0A562QHZ3"/>
<dbReference type="Pfam" id="PF00072">
    <property type="entry name" value="Response_reg"/>
    <property type="match status" value="1"/>
</dbReference>
<sequence>MGLDYKVLWFEDNIDVLEDNLPEIRNFLEEKGFSLIETHLEDSSNIESVLNQDFDLILSDINLAEDETGNQIIREIRKRQIYTEVLFYSGNETGINEVMREESFERVSFCVGIENLLDKVTQVMSLTLKKLQEVNSVRGLFMAETSELDLKMTEIIVSFFESFAQEDRMVKKQELITKVVQNRNSRLKQIEATNIEEDIAPLIERLESSDRISSINRLIKFVHQSFENNIFNENKHILNDYNEDIIKVRNTLAHAREINEGGIKKVVSTFSGAEINFDDHSCNLMRKNIRKHRNNLEDMKVKVLSYNQ</sequence>
<dbReference type="Gene3D" id="3.40.50.2300">
    <property type="match status" value="1"/>
</dbReference>
<organism evidence="2 3">
    <name type="scientific">Halalkalibacter nanhaiisediminis</name>
    <dbReference type="NCBI Taxonomy" id="688079"/>
    <lineage>
        <taxon>Bacteria</taxon>
        <taxon>Bacillati</taxon>
        <taxon>Bacillota</taxon>
        <taxon>Bacilli</taxon>
        <taxon>Bacillales</taxon>
        <taxon>Bacillaceae</taxon>
        <taxon>Halalkalibacter</taxon>
    </lineage>
</organism>
<proteinExistence type="predicted"/>
<dbReference type="GO" id="GO:0000160">
    <property type="term" value="P:phosphorelay signal transduction system"/>
    <property type="evidence" value="ECO:0007669"/>
    <property type="project" value="InterPro"/>
</dbReference>
<evidence type="ECO:0000313" key="2">
    <source>
        <dbReference type="EMBL" id="TWI56335.1"/>
    </source>
</evidence>
<gene>
    <name evidence="2" type="ORF">IQ10_02229</name>
</gene>
<protein>
    <submittedName>
        <fullName evidence="2">Response regulator receiver domain-containing protein</fullName>
    </submittedName>
</protein>
<accession>A0A562QHZ3</accession>
<dbReference type="Proteomes" id="UP000315711">
    <property type="component" value="Unassembled WGS sequence"/>
</dbReference>